<sequence>MVRQSNVLSFNAIRCSGGSDLESGTSISGDSLNAGLLGGFIQDALGKISSCGLVKPSAVVYSIPASRAFMCELVSESGSSEEDLRFQIEDLLAAAVGDQTDEMVYDWQTKLDTSTNDQGDPLVVAAVLKKLLDEILQASKASQLKCLGVTLDNIAAVNGYLQAASKHHQTGNPKFLLYGEICKHRVRLAVFIEGFLCHESQDFSDQGFSVVQSVASLEKLVGVWARGDQDQGEGTVRLIVGGDLMASKTAISTIKRSRLLADKLFEIRPLPQIREHWHADVVAYGALEGMPCA</sequence>
<organism evidence="1 2">
    <name type="scientific">Limnobacter litoralis</name>
    <dbReference type="NCBI Taxonomy" id="481366"/>
    <lineage>
        <taxon>Bacteria</taxon>
        <taxon>Pseudomonadati</taxon>
        <taxon>Pseudomonadota</taxon>
        <taxon>Betaproteobacteria</taxon>
        <taxon>Burkholderiales</taxon>
        <taxon>Burkholderiaceae</taxon>
        <taxon>Limnobacter</taxon>
    </lineage>
</organism>
<dbReference type="Proteomes" id="UP001156664">
    <property type="component" value="Unassembled WGS sequence"/>
</dbReference>
<comment type="caution">
    <text evidence="1">The sequence shown here is derived from an EMBL/GenBank/DDBJ whole genome shotgun (WGS) entry which is preliminary data.</text>
</comment>
<dbReference type="EMBL" id="BSOJ01000006">
    <property type="protein sequence ID" value="GLR25599.1"/>
    <property type="molecule type" value="Genomic_DNA"/>
</dbReference>
<name>A0ABQ5YLY9_9BURK</name>
<proteinExistence type="predicted"/>
<protein>
    <submittedName>
        <fullName evidence="1">Uncharacterized protein</fullName>
    </submittedName>
</protein>
<dbReference type="Gene3D" id="3.30.1490.300">
    <property type="match status" value="1"/>
</dbReference>
<keyword evidence="2" id="KW-1185">Reference proteome</keyword>
<accession>A0ABQ5YLY9</accession>
<evidence type="ECO:0000313" key="1">
    <source>
        <dbReference type="EMBL" id="GLR25599.1"/>
    </source>
</evidence>
<reference evidence="2" key="1">
    <citation type="journal article" date="2019" name="Int. J. Syst. Evol. Microbiol.">
        <title>The Global Catalogue of Microorganisms (GCM) 10K type strain sequencing project: providing services to taxonomists for standard genome sequencing and annotation.</title>
        <authorList>
            <consortium name="The Broad Institute Genomics Platform"/>
            <consortium name="The Broad Institute Genome Sequencing Center for Infectious Disease"/>
            <person name="Wu L."/>
            <person name="Ma J."/>
        </authorList>
    </citation>
    <scope>NUCLEOTIDE SEQUENCE [LARGE SCALE GENOMIC DNA]</scope>
    <source>
        <strain evidence="2">NBRC 105857</strain>
    </source>
</reference>
<gene>
    <name evidence="1" type="ORF">GCM10007875_06870</name>
</gene>
<dbReference type="Gene3D" id="3.30.420.40">
    <property type="match status" value="1"/>
</dbReference>
<evidence type="ECO:0000313" key="2">
    <source>
        <dbReference type="Proteomes" id="UP001156664"/>
    </source>
</evidence>